<evidence type="ECO:0008006" key="5">
    <source>
        <dbReference type="Google" id="ProtNLM"/>
    </source>
</evidence>
<dbReference type="Proteomes" id="UP001558613">
    <property type="component" value="Unassembled WGS sequence"/>
</dbReference>
<name>A0ABR3MLZ7_9TELE</name>
<feature type="region of interest" description="Disordered" evidence="1">
    <location>
        <begin position="49"/>
        <end position="71"/>
    </location>
</feature>
<feature type="chain" id="PRO_5046226422" description="Secreted protein" evidence="2">
    <location>
        <begin position="23"/>
        <end position="97"/>
    </location>
</feature>
<reference evidence="3 4" key="1">
    <citation type="submission" date="2023-09" db="EMBL/GenBank/DDBJ databases">
        <authorList>
            <person name="Wang M."/>
        </authorList>
    </citation>
    <scope>NUCLEOTIDE SEQUENCE [LARGE SCALE GENOMIC DNA]</scope>
    <source>
        <strain evidence="3">GT-2023</strain>
        <tissue evidence="3">Liver</tissue>
    </source>
</reference>
<protein>
    <recommendedName>
        <fullName evidence="5">Secreted protein</fullName>
    </recommendedName>
</protein>
<feature type="compositionally biased region" description="Basic and acidic residues" evidence="1">
    <location>
        <begin position="49"/>
        <end position="64"/>
    </location>
</feature>
<evidence type="ECO:0000313" key="3">
    <source>
        <dbReference type="EMBL" id="KAL1265654.1"/>
    </source>
</evidence>
<proteinExistence type="predicted"/>
<feature type="signal peptide" evidence="2">
    <location>
        <begin position="1"/>
        <end position="22"/>
    </location>
</feature>
<evidence type="ECO:0000256" key="2">
    <source>
        <dbReference type="SAM" id="SignalP"/>
    </source>
</evidence>
<organism evidence="3 4">
    <name type="scientific">Cirrhinus molitorella</name>
    <name type="common">mud carp</name>
    <dbReference type="NCBI Taxonomy" id="172907"/>
    <lineage>
        <taxon>Eukaryota</taxon>
        <taxon>Metazoa</taxon>
        <taxon>Chordata</taxon>
        <taxon>Craniata</taxon>
        <taxon>Vertebrata</taxon>
        <taxon>Euteleostomi</taxon>
        <taxon>Actinopterygii</taxon>
        <taxon>Neopterygii</taxon>
        <taxon>Teleostei</taxon>
        <taxon>Ostariophysi</taxon>
        <taxon>Cypriniformes</taxon>
        <taxon>Cyprinidae</taxon>
        <taxon>Labeoninae</taxon>
        <taxon>Labeonini</taxon>
        <taxon>Cirrhinus</taxon>
    </lineage>
</organism>
<keyword evidence="4" id="KW-1185">Reference proteome</keyword>
<accession>A0ABR3MLZ7</accession>
<sequence length="97" mass="10854">MLLCASSTMCFFFSAQFCSVEAQGSEYTDLIKEEAFSFSASAHTALLPKEKRKEKEHGVSHREFGGGQTSSRGFRQAFIVNNSRQTTQCHPGVRWGR</sequence>
<gene>
    <name evidence="3" type="ORF">QQF64_003681</name>
</gene>
<dbReference type="EMBL" id="JAYMGO010000011">
    <property type="protein sequence ID" value="KAL1265654.1"/>
    <property type="molecule type" value="Genomic_DNA"/>
</dbReference>
<keyword evidence="2" id="KW-0732">Signal</keyword>
<evidence type="ECO:0000313" key="4">
    <source>
        <dbReference type="Proteomes" id="UP001558613"/>
    </source>
</evidence>
<comment type="caution">
    <text evidence="3">The sequence shown here is derived from an EMBL/GenBank/DDBJ whole genome shotgun (WGS) entry which is preliminary data.</text>
</comment>
<evidence type="ECO:0000256" key="1">
    <source>
        <dbReference type="SAM" id="MobiDB-lite"/>
    </source>
</evidence>